<dbReference type="RefSeq" id="WP_096449033.1">
    <property type="nucleotide sequence ID" value="NZ_JBHSOG010000007.1"/>
</dbReference>
<evidence type="ECO:0000256" key="4">
    <source>
        <dbReference type="ARBA" id="ARBA00022603"/>
    </source>
</evidence>
<keyword evidence="5 8" id="KW-0808">Transferase</keyword>
<dbReference type="CDD" id="cd02440">
    <property type="entry name" value="AdoMet_MTases"/>
    <property type="match status" value="1"/>
</dbReference>
<protein>
    <recommendedName>
        <fullName evidence="3 8">Malonyl-[acyl-carrier protein] O-methyltransferase</fullName>
        <shortName evidence="8">Malonyl-ACP O-methyltransferase</shortName>
        <ecNumber evidence="3 8">2.1.1.197</ecNumber>
    </recommendedName>
    <alternativeName>
        <fullName evidence="8">Biotin synthesis protein BioC</fullName>
    </alternativeName>
</protein>
<keyword evidence="4 8" id="KW-0489">Methyltransferase</keyword>
<dbReference type="Pfam" id="PF08241">
    <property type="entry name" value="Methyltransf_11"/>
    <property type="match status" value="1"/>
</dbReference>
<evidence type="ECO:0000256" key="1">
    <source>
        <dbReference type="ARBA" id="ARBA00000852"/>
    </source>
</evidence>
<proteinExistence type="inferred from homology"/>
<dbReference type="HAMAP" id="MF_00835">
    <property type="entry name" value="BioC"/>
    <property type="match status" value="1"/>
</dbReference>
<comment type="caution">
    <text evidence="10">The sequence shown here is derived from an EMBL/GenBank/DDBJ whole genome shotgun (WGS) entry which is preliminary data.</text>
</comment>
<dbReference type="EC" id="2.1.1.197" evidence="3 8"/>
<dbReference type="SUPFAM" id="SSF53335">
    <property type="entry name" value="S-adenosyl-L-methionine-dependent methyltransferases"/>
    <property type="match status" value="1"/>
</dbReference>
<sequence>MTSRPQDSAPGDAAAAGDAFHLDRHLLRRRFARAAATSDGADPLIREIARRMDERLDYIRLAPKRILDLGCGTGADLERLGERFPEAQVIAADFALPMLARARARKPSAPPGGLLRRLLGGGGKPLPAVAADARSLPFAHGTLGMVWSNLMLAALDDPLPALQEIHRVLEVGGLLMFSTLGPDTLRELRAVLPAGSGERVHRFIDMHDIGDTLVKAGFADPVMDMEMLTLTYADLDGLFADLRATGSTNASTARPRGLSGRRAWSEARAAYERLRSGGRLPASFEIIQGHAWKAAPKTAADGRSIVRFHPRPLPH</sequence>
<name>A0ABW1ALU7_9RHOO</name>
<dbReference type="InterPro" id="IPR013216">
    <property type="entry name" value="Methyltransf_11"/>
</dbReference>
<keyword evidence="11" id="KW-1185">Reference proteome</keyword>
<dbReference type="InterPro" id="IPR029063">
    <property type="entry name" value="SAM-dependent_MTases_sf"/>
</dbReference>
<evidence type="ECO:0000259" key="9">
    <source>
        <dbReference type="Pfam" id="PF08241"/>
    </source>
</evidence>
<evidence type="ECO:0000256" key="3">
    <source>
        <dbReference type="ARBA" id="ARBA00012327"/>
    </source>
</evidence>
<keyword evidence="6 8" id="KW-0949">S-adenosyl-L-methionine</keyword>
<dbReference type="Proteomes" id="UP001595974">
    <property type="component" value="Unassembled WGS sequence"/>
</dbReference>
<keyword evidence="7 8" id="KW-0093">Biotin biosynthesis</keyword>
<organism evidence="10 11">
    <name type="scientific">Thauera sinica</name>
    <dbReference type="NCBI Taxonomy" id="2665146"/>
    <lineage>
        <taxon>Bacteria</taxon>
        <taxon>Pseudomonadati</taxon>
        <taxon>Pseudomonadota</taxon>
        <taxon>Betaproteobacteria</taxon>
        <taxon>Rhodocyclales</taxon>
        <taxon>Zoogloeaceae</taxon>
        <taxon>Thauera</taxon>
    </lineage>
</organism>
<dbReference type="GO" id="GO:0032259">
    <property type="term" value="P:methylation"/>
    <property type="evidence" value="ECO:0007669"/>
    <property type="project" value="UniProtKB-KW"/>
</dbReference>
<comment type="catalytic activity">
    <reaction evidence="1 8">
        <text>malonyl-[ACP] + S-adenosyl-L-methionine = malonyl-[ACP] methyl ester + S-adenosyl-L-homocysteine</text>
        <dbReference type="Rhea" id="RHEA:17105"/>
        <dbReference type="Rhea" id="RHEA-COMP:9623"/>
        <dbReference type="Rhea" id="RHEA-COMP:9954"/>
        <dbReference type="ChEBI" id="CHEBI:57856"/>
        <dbReference type="ChEBI" id="CHEBI:59789"/>
        <dbReference type="ChEBI" id="CHEBI:78449"/>
        <dbReference type="ChEBI" id="CHEBI:78845"/>
        <dbReference type="EC" id="2.1.1.197"/>
    </reaction>
</comment>
<evidence type="ECO:0000256" key="5">
    <source>
        <dbReference type="ARBA" id="ARBA00022679"/>
    </source>
</evidence>
<comment type="pathway">
    <text evidence="2 8">Cofactor biosynthesis; biotin biosynthesis.</text>
</comment>
<evidence type="ECO:0000313" key="11">
    <source>
        <dbReference type="Proteomes" id="UP001595974"/>
    </source>
</evidence>
<dbReference type="PANTHER" id="PTHR13090">
    <property type="entry name" value="ARGININE-HYDROXYLASE NDUFAF5, MITOCHONDRIAL"/>
    <property type="match status" value="1"/>
</dbReference>
<dbReference type="EMBL" id="JBHSOG010000007">
    <property type="protein sequence ID" value="MFC5768145.1"/>
    <property type="molecule type" value="Genomic_DNA"/>
</dbReference>
<gene>
    <name evidence="8" type="primary">bioC</name>
    <name evidence="10" type="ORF">ACFPTN_02035</name>
</gene>
<evidence type="ECO:0000313" key="10">
    <source>
        <dbReference type="EMBL" id="MFC5768145.1"/>
    </source>
</evidence>
<dbReference type="InterPro" id="IPR011814">
    <property type="entry name" value="BioC"/>
</dbReference>
<evidence type="ECO:0000256" key="8">
    <source>
        <dbReference type="HAMAP-Rule" id="MF_00835"/>
    </source>
</evidence>
<reference evidence="11" key="1">
    <citation type="journal article" date="2019" name="Int. J. Syst. Evol. Microbiol.">
        <title>The Global Catalogue of Microorganisms (GCM) 10K type strain sequencing project: providing services to taxonomists for standard genome sequencing and annotation.</title>
        <authorList>
            <consortium name="The Broad Institute Genomics Platform"/>
            <consortium name="The Broad Institute Genome Sequencing Center for Infectious Disease"/>
            <person name="Wu L."/>
            <person name="Ma J."/>
        </authorList>
    </citation>
    <scope>NUCLEOTIDE SEQUENCE [LARGE SCALE GENOMIC DNA]</scope>
    <source>
        <strain evidence="11">SHR3</strain>
    </source>
</reference>
<dbReference type="InterPro" id="IPR050602">
    <property type="entry name" value="Malonyl-ACP_OMT"/>
</dbReference>
<dbReference type="PANTHER" id="PTHR13090:SF1">
    <property type="entry name" value="ARGININE-HYDROXYLASE NDUFAF5, MITOCHONDRIAL"/>
    <property type="match status" value="1"/>
</dbReference>
<dbReference type="GO" id="GO:0008168">
    <property type="term" value="F:methyltransferase activity"/>
    <property type="evidence" value="ECO:0007669"/>
    <property type="project" value="UniProtKB-KW"/>
</dbReference>
<comment type="similarity">
    <text evidence="8">Belongs to the methyltransferase superfamily.</text>
</comment>
<evidence type="ECO:0000256" key="6">
    <source>
        <dbReference type="ARBA" id="ARBA00022691"/>
    </source>
</evidence>
<accession>A0ABW1ALU7</accession>
<comment type="function">
    <text evidence="8">Converts the free carboxyl group of a malonyl-thioester to its methyl ester by transfer of a methyl group from S-adenosyl-L-methionine (SAM). It allows to synthesize pimeloyl-ACP via the fatty acid synthetic pathway.</text>
</comment>
<feature type="domain" description="Methyltransferase type 11" evidence="9">
    <location>
        <begin position="67"/>
        <end position="177"/>
    </location>
</feature>
<dbReference type="Gene3D" id="3.40.50.150">
    <property type="entry name" value="Vaccinia Virus protein VP39"/>
    <property type="match status" value="1"/>
</dbReference>
<evidence type="ECO:0000256" key="7">
    <source>
        <dbReference type="ARBA" id="ARBA00022756"/>
    </source>
</evidence>
<evidence type="ECO:0000256" key="2">
    <source>
        <dbReference type="ARBA" id="ARBA00004746"/>
    </source>
</evidence>